<evidence type="ECO:0000313" key="3">
    <source>
        <dbReference type="Proteomes" id="UP000709295"/>
    </source>
</evidence>
<protein>
    <submittedName>
        <fullName evidence="2">Uncharacterized protein</fullName>
    </submittedName>
</protein>
<comment type="caution">
    <text evidence="2">The sequence shown here is derived from an EMBL/GenBank/DDBJ whole genome shotgun (WGS) entry which is preliminary data.</text>
</comment>
<reference evidence="2" key="1">
    <citation type="submission" date="2021-01" db="EMBL/GenBank/DDBJ databases">
        <title>Phytophthora aleatoria, a newly-described species from Pinus radiata is distinct from Phytophthora cactorum isolates based on comparative genomics.</title>
        <authorList>
            <person name="Mcdougal R."/>
            <person name="Panda P."/>
            <person name="Williams N."/>
            <person name="Studholme D.J."/>
        </authorList>
    </citation>
    <scope>NUCLEOTIDE SEQUENCE</scope>
    <source>
        <strain evidence="2">NZFS 4037</strain>
    </source>
</reference>
<evidence type="ECO:0000256" key="1">
    <source>
        <dbReference type="SAM" id="MobiDB-lite"/>
    </source>
</evidence>
<keyword evidence="3" id="KW-1185">Reference proteome</keyword>
<name>A0A8J5M2J0_9STRA</name>
<proteinExistence type="predicted"/>
<dbReference type="Proteomes" id="UP000709295">
    <property type="component" value="Unassembled WGS sequence"/>
</dbReference>
<organism evidence="2 3">
    <name type="scientific">Phytophthora aleatoria</name>
    <dbReference type="NCBI Taxonomy" id="2496075"/>
    <lineage>
        <taxon>Eukaryota</taxon>
        <taxon>Sar</taxon>
        <taxon>Stramenopiles</taxon>
        <taxon>Oomycota</taxon>
        <taxon>Peronosporomycetes</taxon>
        <taxon>Peronosporales</taxon>
        <taxon>Peronosporaceae</taxon>
        <taxon>Phytophthora</taxon>
    </lineage>
</organism>
<dbReference type="AlphaFoldDB" id="A0A8J5M2J0"/>
<feature type="region of interest" description="Disordered" evidence="1">
    <location>
        <begin position="86"/>
        <end position="109"/>
    </location>
</feature>
<evidence type="ECO:0000313" key="2">
    <source>
        <dbReference type="EMBL" id="KAG6961216.1"/>
    </source>
</evidence>
<sequence length="153" mass="15642">MHHGANADMVAEDGEGADATADHAVMENAAADMQVTGDDAVENMEVTSSTVVNDVQPSVLVDVDVDSVVEDGVLLAVSKDVAKTVASEAEPVSSENVTDDDFSIDVGGGGPKEKASVTLDLVMLHKSEQATTNVTLTVLSSGVLSKLKTVAMG</sequence>
<accession>A0A8J5M2J0</accession>
<gene>
    <name evidence="2" type="ORF">JG688_00009222</name>
</gene>
<dbReference type="EMBL" id="JAENGY010000519">
    <property type="protein sequence ID" value="KAG6961216.1"/>
    <property type="molecule type" value="Genomic_DNA"/>
</dbReference>